<reference evidence="2 3" key="1">
    <citation type="submission" date="2020-02" db="EMBL/GenBank/DDBJ databases">
        <title>Full genome sequence of Nocardioides sp. R-3366.</title>
        <authorList>
            <person name="Im W.-T."/>
        </authorList>
    </citation>
    <scope>NUCLEOTIDE SEQUENCE [LARGE SCALE GENOMIC DNA]</scope>
    <source>
        <strain evidence="2 3">R-3366</strain>
    </source>
</reference>
<dbReference type="KEGG" id="nano:G5V58_14175"/>
<name>A0A6G6WEK2_9ACTN</name>
<protein>
    <submittedName>
        <fullName evidence="2">Uncharacterized protein</fullName>
    </submittedName>
</protein>
<dbReference type="AlphaFoldDB" id="A0A6G6WEK2"/>
<sequence>MTAQILGFGEEVDVALSFGIGALALVILLALMAALVAFGGGREHS</sequence>
<evidence type="ECO:0000313" key="2">
    <source>
        <dbReference type="EMBL" id="QIG43758.1"/>
    </source>
</evidence>
<feature type="transmembrane region" description="Helical" evidence="1">
    <location>
        <begin position="15"/>
        <end position="38"/>
    </location>
</feature>
<evidence type="ECO:0000256" key="1">
    <source>
        <dbReference type="SAM" id="Phobius"/>
    </source>
</evidence>
<evidence type="ECO:0000313" key="3">
    <source>
        <dbReference type="Proteomes" id="UP000502996"/>
    </source>
</evidence>
<dbReference type="EMBL" id="CP049257">
    <property type="protein sequence ID" value="QIG43758.1"/>
    <property type="molecule type" value="Genomic_DNA"/>
</dbReference>
<keyword evidence="3" id="KW-1185">Reference proteome</keyword>
<gene>
    <name evidence="2" type="ORF">G5V58_14175</name>
</gene>
<keyword evidence="1" id="KW-1133">Transmembrane helix</keyword>
<accession>A0A6G6WEK2</accession>
<keyword evidence="1" id="KW-0812">Transmembrane</keyword>
<dbReference type="Proteomes" id="UP000502996">
    <property type="component" value="Chromosome"/>
</dbReference>
<organism evidence="2 3">
    <name type="scientific">Nocardioides anomalus</name>
    <dbReference type="NCBI Taxonomy" id="2712223"/>
    <lineage>
        <taxon>Bacteria</taxon>
        <taxon>Bacillati</taxon>
        <taxon>Actinomycetota</taxon>
        <taxon>Actinomycetes</taxon>
        <taxon>Propionibacteriales</taxon>
        <taxon>Nocardioidaceae</taxon>
        <taxon>Nocardioides</taxon>
    </lineage>
</organism>
<proteinExistence type="predicted"/>
<dbReference type="RefSeq" id="WP_165233883.1">
    <property type="nucleotide sequence ID" value="NZ_CP049257.1"/>
</dbReference>
<keyword evidence="1" id="KW-0472">Membrane</keyword>